<evidence type="ECO:0000256" key="3">
    <source>
        <dbReference type="ARBA" id="ARBA00011837"/>
    </source>
</evidence>
<comment type="function">
    <text evidence="10">Component of the Mediator complex, a coactivator involved in the regulated transcription of nearly all RNA polymerase II-dependent genes. Mediator functions as a bridge to convey information from gene-specific regulatory proteins to the basal RNA polymerase II transcription machinery. Mediator is recruited to promoters by direct interactions with regulatory proteins and serves as a scaffold for the assembly of a functional preinitiation complex with RNA polymerase II and the general transcription factors.</text>
</comment>
<name>A0A226EQ13_FOLCA</name>
<evidence type="ECO:0000313" key="15">
    <source>
        <dbReference type="EMBL" id="OXA59713.1"/>
    </source>
</evidence>
<comment type="similarity">
    <text evidence="2 10">Belongs to the Mediator complex subunit 15 family.</text>
</comment>
<dbReference type="Gene3D" id="1.10.246.20">
    <property type="entry name" value="Coactivator CBP, KIX domain"/>
    <property type="match status" value="1"/>
</dbReference>
<evidence type="ECO:0000256" key="6">
    <source>
        <dbReference type="ARBA" id="ARBA00023159"/>
    </source>
</evidence>
<dbReference type="GO" id="GO:0005634">
    <property type="term" value="C:nucleus"/>
    <property type="evidence" value="ECO:0007669"/>
    <property type="project" value="UniProtKB-SubCell"/>
</dbReference>
<dbReference type="Proteomes" id="UP000198287">
    <property type="component" value="Unassembled WGS sequence"/>
</dbReference>
<dbReference type="InterPro" id="IPR019087">
    <property type="entry name" value="Med15_N"/>
</dbReference>
<evidence type="ECO:0000256" key="2">
    <source>
        <dbReference type="ARBA" id="ARBA00009807"/>
    </source>
</evidence>
<protein>
    <recommendedName>
        <fullName evidence="4 10">Mediator of RNA polymerase II transcription subunit 15</fullName>
    </recommendedName>
    <alternativeName>
        <fullName evidence="9 10">Mediator complex subunit 15</fullName>
    </alternativeName>
</protein>
<dbReference type="AlphaFoldDB" id="A0A226EQ13"/>
<evidence type="ECO:0000256" key="5">
    <source>
        <dbReference type="ARBA" id="ARBA00023015"/>
    </source>
</evidence>
<dbReference type="InterPro" id="IPR048385">
    <property type="entry name" value="Med15_central"/>
</dbReference>
<dbReference type="Pfam" id="PF21538">
    <property type="entry name" value="Med15_M"/>
    <property type="match status" value="1"/>
</dbReference>
<comment type="subcellular location">
    <subcellularLocation>
        <location evidence="1 10">Nucleus</location>
    </subcellularLocation>
</comment>
<evidence type="ECO:0000256" key="7">
    <source>
        <dbReference type="ARBA" id="ARBA00023163"/>
    </source>
</evidence>
<evidence type="ECO:0000313" key="16">
    <source>
        <dbReference type="Proteomes" id="UP000198287"/>
    </source>
</evidence>
<evidence type="ECO:0000259" key="14">
    <source>
        <dbReference type="Pfam" id="PF21539"/>
    </source>
</evidence>
<feature type="compositionally biased region" description="Low complexity" evidence="11">
    <location>
        <begin position="250"/>
        <end position="290"/>
    </location>
</feature>
<dbReference type="EMBL" id="LNIX01000002">
    <property type="protein sequence ID" value="OXA59713.1"/>
    <property type="molecule type" value="Genomic_DNA"/>
</dbReference>
<evidence type="ECO:0000259" key="12">
    <source>
        <dbReference type="Pfam" id="PF09606"/>
    </source>
</evidence>
<evidence type="ECO:0000256" key="9">
    <source>
        <dbReference type="ARBA" id="ARBA00032016"/>
    </source>
</evidence>
<evidence type="ECO:0000256" key="4">
    <source>
        <dbReference type="ARBA" id="ARBA00019613"/>
    </source>
</evidence>
<dbReference type="STRING" id="158441.A0A226EQ13"/>
<keyword evidence="7 10" id="KW-0804">Transcription</keyword>
<evidence type="ECO:0000256" key="1">
    <source>
        <dbReference type="ARBA" id="ARBA00004123"/>
    </source>
</evidence>
<evidence type="ECO:0000256" key="10">
    <source>
        <dbReference type="RuleBase" id="RU364148"/>
    </source>
</evidence>
<keyword evidence="8 10" id="KW-0539">Nucleus</keyword>
<keyword evidence="6 10" id="KW-0010">Activator</keyword>
<feature type="domain" description="Mediator of RNA polymerase II transcription subunit 15 N-terminal" evidence="12">
    <location>
        <begin position="9"/>
        <end position="77"/>
    </location>
</feature>
<keyword evidence="16" id="KW-1185">Reference proteome</keyword>
<dbReference type="OrthoDB" id="10055322at2759"/>
<dbReference type="Pfam" id="PF21539">
    <property type="entry name" value="Med15_C"/>
    <property type="match status" value="1"/>
</dbReference>
<feature type="domain" description="ARC105/Med15 mediator subunit central" evidence="13">
    <location>
        <begin position="445"/>
        <end position="559"/>
    </location>
</feature>
<dbReference type="GO" id="GO:0003712">
    <property type="term" value="F:transcription coregulator activity"/>
    <property type="evidence" value="ECO:0007669"/>
    <property type="project" value="InterPro"/>
</dbReference>
<proteinExistence type="inferred from homology"/>
<dbReference type="GO" id="GO:0006355">
    <property type="term" value="P:regulation of DNA-templated transcription"/>
    <property type="evidence" value="ECO:0007669"/>
    <property type="project" value="InterPro"/>
</dbReference>
<gene>
    <name evidence="10" type="primary">MED15</name>
    <name evidence="15" type="ORF">Fcan01_04673</name>
</gene>
<feature type="region of interest" description="Disordered" evidence="11">
    <location>
        <begin position="250"/>
        <end position="297"/>
    </location>
</feature>
<dbReference type="SUPFAM" id="SSF47040">
    <property type="entry name" value="Kix domain of CBP (creb binding protein)"/>
    <property type="match status" value="1"/>
</dbReference>
<evidence type="ECO:0000256" key="8">
    <source>
        <dbReference type="ARBA" id="ARBA00023242"/>
    </source>
</evidence>
<dbReference type="Pfam" id="PF09606">
    <property type="entry name" value="Med15_N"/>
    <property type="match status" value="1"/>
</dbReference>
<dbReference type="FunFam" id="1.10.246.20:FF:000002">
    <property type="entry name" value="Mediator of RNA polymerase II transcription subunit 15"/>
    <property type="match status" value="1"/>
</dbReference>
<dbReference type="OMA" id="GPVPNQM"/>
<accession>A0A226EQ13</accession>
<feature type="region of interest" description="Disordered" evidence="11">
    <location>
        <begin position="363"/>
        <end position="438"/>
    </location>
</feature>
<dbReference type="InterPro" id="IPR036529">
    <property type="entry name" value="KIX_dom_sf"/>
</dbReference>
<organism evidence="15 16">
    <name type="scientific">Folsomia candida</name>
    <name type="common">Springtail</name>
    <dbReference type="NCBI Taxonomy" id="158441"/>
    <lineage>
        <taxon>Eukaryota</taxon>
        <taxon>Metazoa</taxon>
        <taxon>Ecdysozoa</taxon>
        <taxon>Arthropoda</taxon>
        <taxon>Hexapoda</taxon>
        <taxon>Collembola</taxon>
        <taxon>Entomobryomorpha</taxon>
        <taxon>Isotomoidea</taxon>
        <taxon>Isotomidae</taxon>
        <taxon>Proisotominae</taxon>
        <taxon>Folsomia</taxon>
    </lineage>
</organism>
<sequence>MAGMVQVDDGSWRTPNFRQNMVTKIEEAIQHCGAPTNKNAAEMENQVYSKATTRNEYLSFVARLILHIKEMGNKAKPPGAQLNQLGGGGMNVLHNQINQLNTMGGGGGMNPGGVPRQQMVPGMGGQQAGMQQPQGGGMTMPQQVGGMGGGGINQQGGMMGQSGPGGMMGQQQQVRIMAPGLTGGVAVLGQQGGGMMVSQAGGPGGMNVNMTQQGQQQNPQQMQQLAQQQTQQGHMINPNFMNQHQLQQQMQSGIAQGQMQGNQGGMHNQQMQQQQLQNAQMQQAYQQQQGDQHRPAGVGRGMRMQTLQQMQNMPRKTLQQQRPMNPAAIGISLPEHGTNYPMNGLIYFNPQVDSVGAGMPNQFQGGQQIRPGGPLLPPSSGGMPGGPSPSPNSMIQGQNQPGFANSPQPPHPQGNQMIPSPIMNVSTPMPTVPMQSPRNDEELACMKKIEELRRYTDMIQRMIIKIGLDDAEKSSKMKKLLDILMNPVRQVSMDILLKCEAALKKMEKQQHDTGPPSQPSMPPKDHISPFFQIQEAILTTMRNGSANHTFLRSFRPTIEALTGQSVVNPDIPDEESMTEEEQKPEIPMVLQRELKMLGRRFPVKIKHRGRKLPIQLNASLGDPKLPRVPPLKIIVPIGYPEESPVLIDFKNDYSATSFLNSIAESFKSRKVLLPTMFTVYELLISWEMSVRQVANPLAKRKPLKRLPNPTPLTGRLGLSFL</sequence>
<evidence type="ECO:0000259" key="13">
    <source>
        <dbReference type="Pfam" id="PF21538"/>
    </source>
</evidence>
<evidence type="ECO:0000256" key="11">
    <source>
        <dbReference type="SAM" id="MobiDB-lite"/>
    </source>
</evidence>
<dbReference type="InterPro" id="IPR048386">
    <property type="entry name" value="Med15_C"/>
</dbReference>
<feature type="compositionally biased region" description="Polar residues" evidence="11">
    <location>
        <begin position="392"/>
        <end position="406"/>
    </location>
</feature>
<keyword evidence="5 10" id="KW-0805">Transcription regulation</keyword>
<reference evidence="15 16" key="1">
    <citation type="submission" date="2015-12" db="EMBL/GenBank/DDBJ databases">
        <title>The genome of Folsomia candida.</title>
        <authorList>
            <person name="Faddeeva A."/>
            <person name="Derks M.F."/>
            <person name="Anvar Y."/>
            <person name="Smit S."/>
            <person name="Van Straalen N."/>
            <person name="Roelofs D."/>
        </authorList>
    </citation>
    <scope>NUCLEOTIDE SEQUENCE [LARGE SCALE GENOMIC DNA]</scope>
    <source>
        <strain evidence="15 16">VU population</strain>
        <tissue evidence="15">Whole body</tissue>
    </source>
</reference>
<feature type="compositionally biased region" description="Polar residues" evidence="11">
    <location>
        <begin position="413"/>
        <end position="437"/>
    </location>
</feature>
<feature type="domain" description="ARC105/Med15 mediator subunit C-terminal" evidence="14">
    <location>
        <begin position="586"/>
        <end position="692"/>
    </location>
</feature>
<comment type="subunit">
    <text evidence="3 10">Component of the Mediator complex.</text>
</comment>
<comment type="caution">
    <text evidence="15">The sequence shown here is derived from an EMBL/GenBank/DDBJ whole genome shotgun (WGS) entry which is preliminary data.</text>
</comment>